<dbReference type="PANTHER" id="PTHR43099">
    <property type="entry name" value="UPF0053 PROTEIN YRKA"/>
    <property type="match status" value="1"/>
</dbReference>
<evidence type="ECO:0000259" key="13">
    <source>
        <dbReference type="PROSITE" id="PS51371"/>
    </source>
</evidence>
<protein>
    <submittedName>
        <fullName evidence="15">HlyC/CorC family transporter</fullName>
    </submittedName>
</protein>
<evidence type="ECO:0000256" key="9">
    <source>
        <dbReference type="PROSITE-ProRule" id="PRU00703"/>
    </source>
</evidence>
<keyword evidence="6 10" id="KW-1133">Transmembrane helix</keyword>
<feature type="transmembrane region" description="Helical" evidence="12">
    <location>
        <begin position="102"/>
        <end position="122"/>
    </location>
</feature>
<feature type="domain" description="CBS" evidence="13">
    <location>
        <begin position="224"/>
        <end position="286"/>
    </location>
</feature>
<evidence type="ECO:0000256" key="10">
    <source>
        <dbReference type="PROSITE-ProRule" id="PRU01193"/>
    </source>
</evidence>
<dbReference type="Pfam" id="PF03471">
    <property type="entry name" value="CorC_HlyC"/>
    <property type="match status" value="1"/>
</dbReference>
<proteinExistence type="inferred from homology"/>
<dbReference type="InterPro" id="IPR002550">
    <property type="entry name" value="CNNM"/>
</dbReference>
<sequence length="472" mass="50739">MSVLLSLLALVGFVALTAGTALFVAAEFSLTALERSTVDAHARDGDRRARQVQHAHRTLSFQLSGAQLGITITTLITGYLAEPVLARFLTPLLRAVGVGESAAAGISLALALIIATSFSMIFGELVPKNLAIAHPLGTARATAGLQVAFSLAFKWAIRGLNGSANWVVRRLGIEPAEELRSARSPQELGSLVRASAESGVLDERTALLVDRSLRFGDRTAEDLMTPRVTIECLDQHDTVLDLIDVSDRTGYSRFPVIDGDLDATIGVVHVKHAFTVPGPRRAHTPLRTLARQVPVVPSTLDGDEVMERVRADGMQVALVVDEYGGTAGIITMEDLIEEIVGDVRDEHDEPEPDARQLDDGWSCSGLLRIDEIAGLTGYRAPDGDYETVGGLILTELGRIPDTGDEMLLPARPGTETERWLARVLVMDGHRIDRVLLTPVPPDSAEPDTAEPDTADAPADETGTDEHRIGDER</sequence>
<feature type="compositionally biased region" description="Basic and acidic residues" evidence="11">
    <location>
        <begin position="463"/>
        <end position="472"/>
    </location>
</feature>
<dbReference type="InterPro" id="IPR036318">
    <property type="entry name" value="FAD-bd_PCMH-like_sf"/>
</dbReference>
<comment type="subcellular location">
    <subcellularLocation>
        <location evidence="1">Cell membrane</location>
        <topology evidence="1">Multi-pass membrane protein</topology>
    </subcellularLocation>
</comment>
<evidence type="ECO:0000259" key="14">
    <source>
        <dbReference type="PROSITE" id="PS51846"/>
    </source>
</evidence>
<dbReference type="InterPro" id="IPR046342">
    <property type="entry name" value="CBS_dom_sf"/>
</dbReference>
<dbReference type="InterPro" id="IPR051676">
    <property type="entry name" value="UPF0053_domain"/>
</dbReference>
<dbReference type="InterPro" id="IPR005170">
    <property type="entry name" value="Transptr-assoc_dom"/>
</dbReference>
<keyword evidence="3" id="KW-1003">Cell membrane</keyword>
<dbReference type="Pfam" id="PF01595">
    <property type="entry name" value="CNNM"/>
    <property type="match status" value="1"/>
</dbReference>
<keyword evidence="7 9" id="KW-0129">CBS domain</keyword>
<evidence type="ECO:0000256" key="3">
    <source>
        <dbReference type="ARBA" id="ARBA00022475"/>
    </source>
</evidence>
<evidence type="ECO:0000313" key="15">
    <source>
        <dbReference type="EMBL" id="MDV2475441.1"/>
    </source>
</evidence>
<evidence type="ECO:0000256" key="8">
    <source>
        <dbReference type="ARBA" id="ARBA00023136"/>
    </source>
</evidence>
<keyword evidence="5" id="KW-0677">Repeat</keyword>
<dbReference type="RefSeq" id="WP_378525351.1">
    <property type="nucleotide sequence ID" value="NZ_JBHWXO010000005.1"/>
</dbReference>
<name>A0ABU3WN76_9NOCA</name>
<accession>A0ABU3WN76</accession>
<dbReference type="SMART" id="SM01091">
    <property type="entry name" value="CorC_HlyC"/>
    <property type="match status" value="1"/>
</dbReference>
<dbReference type="PROSITE" id="PS51371">
    <property type="entry name" value="CBS"/>
    <property type="match status" value="2"/>
</dbReference>
<dbReference type="InterPro" id="IPR000644">
    <property type="entry name" value="CBS_dom"/>
</dbReference>
<dbReference type="InterPro" id="IPR044751">
    <property type="entry name" value="Ion_transp-like_CBS"/>
</dbReference>
<dbReference type="SUPFAM" id="SSF56176">
    <property type="entry name" value="FAD-binding/transporter-associated domain-like"/>
    <property type="match status" value="1"/>
</dbReference>
<evidence type="ECO:0000256" key="11">
    <source>
        <dbReference type="SAM" id="MobiDB-lite"/>
    </source>
</evidence>
<evidence type="ECO:0000256" key="1">
    <source>
        <dbReference type="ARBA" id="ARBA00004651"/>
    </source>
</evidence>
<dbReference type="CDD" id="cd04590">
    <property type="entry name" value="CBS_pair_CorC_HlyC_assoc"/>
    <property type="match status" value="1"/>
</dbReference>
<evidence type="ECO:0000313" key="16">
    <source>
        <dbReference type="Proteomes" id="UP001275440"/>
    </source>
</evidence>
<dbReference type="PANTHER" id="PTHR43099:SF6">
    <property type="entry name" value="UPF0053 PROTEIN RV1842C"/>
    <property type="match status" value="1"/>
</dbReference>
<feature type="compositionally biased region" description="Acidic residues" evidence="11">
    <location>
        <begin position="444"/>
        <end position="462"/>
    </location>
</feature>
<evidence type="ECO:0000256" key="7">
    <source>
        <dbReference type="ARBA" id="ARBA00023122"/>
    </source>
</evidence>
<keyword evidence="8 10" id="KW-0472">Membrane</keyword>
<evidence type="ECO:0000256" key="6">
    <source>
        <dbReference type="ARBA" id="ARBA00022989"/>
    </source>
</evidence>
<dbReference type="EMBL" id="WBMO01000001">
    <property type="protein sequence ID" value="MDV2475441.1"/>
    <property type="molecule type" value="Genomic_DNA"/>
</dbReference>
<evidence type="ECO:0000256" key="2">
    <source>
        <dbReference type="ARBA" id="ARBA00006337"/>
    </source>
</evidence>
<dbReference type="PROSITE" id="PS51846">
    <property type="entry name" value="CNNM"/>
    <property type="match status" value="1"/>
</dbReference>
<keyword evidence="4 10" id="KW-0812">Transmembrane</keyword>
<gene>
    <name evidence="15" type="ORF">F8M49_08565</name>
</gene>
<comment type="caution">
    <text evidence="15">The sequence shown here is derived from an EMBL/GenBank/DDBJ whole genome shotgun (WGS) entry which is preliminary data.</text>
</comment>
<evidence type="ECO:0000256" key="4">
    <source>
        <dbReference type="ARBA" id="ARBA00022692"/>
    </source>
</evidence>
<dbReference type="Pfam" id="PF00571">
    <property type="entry name" value="CBS"/>
    <property type="match status" value="2"/>
</dbReference>
<comment type="similarity">
    <text evidence="2">Belongs to the UPF0053 family.</text>
</comment>
<organism evidence="15 16">
    <name type="scientific">Rhodococcus zopfii</name>
    <dbReference type="NCBI Taxonomy" id="43772"/>
    <lineage>
        <taxon>Bacteria</taxon>
        <taxon>Bacillati</taxon>
        <taxon>Actinomycetota</taxon>
        <taxon>Actinomycetes</taxon>
        <taxon>Mycobacteriales</taxon>
        <taxon>Nocardiaceae</taxon>
        <taxon>Rhodococcus</taxon>
    </lineage>
</organism>
<dbReference type="Proteomes" id="UP001275440">
    <property type="component" value="Unassembled WGS sequence"/>
</dbReference>
<dbReference type="SUPFAM" id="SSF54631">
    <property type="entry name" value="CBS-domain pair"/>
    <property type="match status" value="1"/>
</dbReference>
<dbReference type="InterPro" id="IPR016169">
    <property type="entry name" value="FAD-bd_PCMH_sub2"/>
</dbReference>
<feature type="transmembrane region" description="Helical" evidence="12">
    <location>
        <begin position="68"/>
        <end position="90"/>
    </location>
</feature>
<feature type="region of interest" description="Disordered" evidence="11">
    <location>
        <begin position="436"/>
        <end position="472"/>
    </location>
</feature>
<reference evidence="15 16" key="1">
    <citation type="submission" date="2019-10" db="EMBL/GenBank/DDBJ databases">
        <title>Draft Genome Assembly of Rhodococcus zopfii DSM44189.</title>
        <authorList>
            <person name="Sutton J.M."/>
            <person name="Akob D.M."/>
            <person name="Bushman T.J."/>
        </authorList>
    </citation>
    <scope>NUCLEOTIDE SEQUENCE [LARGE SCALE GENOMIC DNA]</scope>
    <source>
        <strain evidence="15 16">DSM 44189</strain>
    </source>
</reference>
<keyword evidence="16" id="KW-1185">Reference proteome</keyword>
<dbReference type="Gene3D" id="3.10.580.10">
    <property type="entry name" value="CBS-domain"/>
    <property type="match status" value="1"/>
</dbReference>
<feature type="domain" description="CNNM transmembrane" evidence="14">
    <location>
        <begin position="2"/>
        <end position="205"/>
    </location>
</feature>
<evidence type="ECO:0000256" key="12">
    <source>
        <dbReference type="SAM" id="Phobius"/>
    </source>
</evidence>
<dbReference type="Gene3D" id="3.30.465.10">
    <property type="match status" value="1"/>
</dbReference>
<evidence type="ECO:0000256" key="5">
    <source>
        <dbReference type="ARBA" id="ARBA00022737"/>
    </source>
</evidence>
<feature type="domain" description="CBS" evidence="13">
    <location>
        <begin position="289"/>
        <end position="349"/>
    </location>
</feature>